<dbReference type="EMBL" id="CAAHFG010000004">
    <property type="protein sequence ID" value="VGO16845.1"/>
    <property type="molecule type" value="Genomic_DNA"/>
</dbReference>
<feature type="transmembrane region" description="Helical" evidence="1">
    <location>
        <begin position="46"/>
        <end position="67"/>
    </location>
</feature>
<evidence type="ECO:0000313" key="3">
    <source>
        <dbReference type="Proteomes" id="UP000366872"/>
    </source>
</evidence>
<feature type="transmembrane region" description="Helical" evidence="1">
    <location>
        <begin position="100"/>
        <end position="117"/>
    </location>
</feature>
<dbReference type="AlphaFoldDB" id="A0A6C2UA24"/>
<keyword evidence="1" id="KW-0812">Transmembrane</keyword>
<name>A0A6C2UA24_PONDE</name>
<accession>A0A6C2UA24</accession>
<keyword evidence="1" id="KW-0472">Membrane</keyword>
<dbReference type="Proteomes" id="UP000366872">
    <property type="component" value="Unassembled WGS sequence"/>
</dbReference>
<keyword evidence="1" id="KW-1133">Transmembrane helix</keyword>
<evidence type="ECO:0000313" key="2">
    <source>
        <dbReference type="EMBL" id="VGO16845.1"/>
    </source>
</evidence>
<reference evidence="2 3" key="1">
    <citation type="submission" date="2019-04" db="EMBL/GenBank/DDBJ databases">
        <authorList>
            <person name="Van Vliet M D."/>
        </authorList>
    </citation>
    <scope>NUCLEOTIDE SEQUENCE [LARGE SCALE GENOMIC DNA]</scope>
    <source>
        <strain evidence="2 3">F1</strain>
    </source>
</reference>
<protein>
    <submittedName>
        <fullName evidence="2">Uncharacterized protein</fullName>
    </submittedName>
</protein>
<proteinExistence type="predicted"/>
<feature type="transmembrane region" description="Helical" evidence="1">
    <location>
        <begin position="123"/>
        <end position="142"/>
    </location>
</feature>
<dbReference type="RefSeq" id="WP_136082366.1">
    <property type="nucleotide sequence ID" value="NZ_CAAHFG010000004.1"/>
</dbReference>
<sequence length="148" mass="15965">MTRCKHCQTKAEPLKGLCPVCGIVQDKPFGNLSPAEKRIRFHAHGIRLVAMFHLIGAGAGLVMLPYYPTPAALAVLALINILLAFGLSNYSLIAYKGATVYYFLIGMVNVISVQQGVEHLGGIALALIALYLIGNGTSKAIFERRLPE</sequence>
<keyword evidence="3" id="KW-1185">Reference proteome</keyword>
<evidence type="ECO:0000256" key="1">
    <source>
        <dbReference type="SAM" id="Phobius"/>
    </source>
</evidence>
<feature type="transmembrane region" description="Helical" evidence="1">
    <location>
        <begin position="73"/>
        <end position="93"/>
    </location>
</feature>
<organism evidence="2 3">
    <name type="scientific">Pontiella desulfatans</name>
    <dbReference type="NCBI Taxonomy" id="2750659"/>
    <lineage>
        <taxon>Bacteria</taxon>
        <taxon>Pseudomonadati</taxon>
        <taxon>Kiritimatiellota</taxon>
        <taxon>Kiritimatiellia</taxon>
        <taxon>Kiritimatiellales</taxon>
        <taxon>Pontiellaceae</taxon>
        <taxon>Pontiella</taxon>
    </lineage>
</organism>
<gene>
    <name evidence="2" type="ORF">PDESU_05437</name>
</gene>